<proteinExistence type="inferred from homology"/>
<sequence>MKKINIAIDGPAGAGKSTVARLLASRLGYVYIDTGAMYRALAWKALQRKVDPKNGPALLSLLKEIEIRLLPTERGNQVFVNDTDVTTDIRSNEVTAIVSKISQHQEVRTSMVERQQQLARHKGTVLDGRDIGTAVLPEAELKIFLLATVEERAKRRHEENCQKGIPSDYASILEDIKQRDELDTTRTFSPLVKAKDAIEMDTTNMSIAEVVERMYELAMERIRS</sequence>
<dbReference type="HAMAP" id="MF_00238">
    <property type="entry name" value="Cytidyl_kinase_type1"/>
    <property type="match status" value="1"/>
</dbReference>
<keyword evidence="4 9" id="KW-0547">Nucleotide-binding</keyword>
<keyword evidence="2 9" id="KW-0963">Cytoplasm</keyword>
<keyword evidence="3 9" id="KW-0808">Transferase</keyword>
<comment type="similarity">
    <text evidence="1 9">Belongs to the cytidylate kinase family. Type 1 subfamily.</text>
</comment>
<evidence type="ECO:0000256" key="8">
    <source>
        <dbReference type="ARBA" id="ARBA00048478"/>
    </source>
</evidence>
<reference evidence="12" key="1">
    <citation type="journal article" date="2019" name="Int. J. Syst. Evol. Microbiol.">
        <title>The Global Catalogue of Microorganisms (GCM) 10K type strain sequencing project: providing services to taxonomists for standard genome sequencing and annotation.</title>
        <authorList>
            <consortium name="The Broad Institute Genomics Platform"/>
            <consortium name="The Broad Institute Genome Sequencing Center for Infectious Disease"/>
            <person name="Wu L."/>
            <person name="Ma J."/>
        </authorList>
    </citation>
    <scope>NUCLEOTIDE SEQUENCE [LARGE SCALE GENOMIC DNA]</scope>
    <source>
        <strain evidence="12">CGMCC 1.15790</strain>
    </source>
</reference>
<comment type="subcellular location">
    <subcellularLocation>
        <location evidence="9">Cytoplasm</location>
    </subcellularLocation>
</comment>
<keyword evidence="5 9" id="KW-0418">Kinase</keyword>
<evidence type="ECO:0000256" key="4">
    <source>
        <dbReference type="ARBA" id="ARBA00022741"/>
    </source>
</evidence>
<feature type="domain" description="Cytidylate kinase" evidence="10">
    <location>
        <begin position="6"/>
        <end position="218"/>
    </location>
</feature>
<gene>
    <name evidence="9 11" type="primary">cmk</name>
    <name evidence="11" type="ORF">ACFPTR_06305</name>
</gene>
<dbReference type="NCBIfam" id="TIGR00017">
    <property type="entry name" value="cmk"/>
    <property type="match status" value="1"/>
</dbReference>
<evidence type="ECO:0000256" key="7">
    <source>
        <dbReference type="ARBA" id="ARBA00047615"/>
    </source>
</evidence>
<evidence type="ECO:0000313" key="11">
    <source>
        <dbReference type="EMBL" id="MFC5628508.1"/>
    </source>
</evidence>
<dbReference type="EMBL" id="JBHSPF010000023">
    <property type="protein sequence ID" value="MFC5628508.1"/>
    <property type="molecule type" value="Genomic_DNA"/>
</dbReference>
<dbReference type="EC" id="2.7.4.25" evidence="9"/>
<dbReference type="Gene3D" id="3.40.50.300">
    <property type="entry name" value="P-loop containing nucleotide triphosphate hydrolases"/>
    <property type="match status" value="1"/>
</dbReference>
<dbReference type="CDD" id="cd02020">
    <property type="entry name" value="CMPK"/>
    <property type="match status" value="1"/>
</dbReference>
<comment type="catalytic activity">
    <reaction evidence="8 9">
        <text>CMP + ATP = CDP + ADP</text>
        <dbReference type="Rhea" id="RHEA:11600"/>
        <dbReference type="ChEBI" id="CHEBI:30616"/>
        <dbReference type="ChEBI" id="CHEBI:58069"/>
        <dbReference type="ChEBI" id="CHEBI:60377"/>
        <dbReference type="ChEBI" id="CHEBI:456216"/>
        <dbReference type="EC" id="2.7.4.25"/>
    </reaction>
</comment>
<evidence type="ECO:0000256" key="2">
    <source>
        <dbReference type="ARBA" id="ARBA00022490"/>
    </source>
</evidence>
<accession>A0ABW0U6E3</accession>
<dbReference type="PANTHER" id="PTHR21299:SF2">
    <property type="entry name" value="CYTIDYLATE KINASE"/>
    <property type="match status" value="1"/>
</dbReference>
<keyword evidence="6 9" id="KW-0067">ATP-binding</keyword>
<dbReference type="RefSeq" id="WP_270896755.1">
    <property type="nucleotide sequence ID" value="NZ_JBHSPF010000023.1"/>
</dbReference>
<dbReference type="InterPro" id="IPR003136">
    <property type="entry name" value="Cytidylate_kin"/>
</dbReference>
<dbReference type="PANTHER" id="PTHR21299">
    <property type="entry name" value="CYTIDYLATE KINASE/PANTOATE-BETA-ALANINE LIGASE"/>
    <property type="match status" value="1"/>
</dbReference>
<comment type="caution">
    <text evidence="11">The sequence shown here is derived from an EMBL/GenBank/DDBJ whole genome shotgun (WGS) entry which is preliminary data.</text>
</comment>
<dbReference type="Proteomes" id="UP001596143">
    <property type="component" value="Unassembled WGS sequence"/>
</dbReference>
<evidence type="ECO:0000259" key="10">
    <source>
        <dbReference type="Pfam" id="PF02224"/>
    </source>
</evidence>
<comment type="catalytic activity">
    <reaction evidence="7 9">
        <text>dCMP + ATP = dCDP + ADP</text>
        <dbReference type="Rhea" id="RHEA:25094"/>
        <dbReference type="ChEBI" id="CHEBI:30616"/>
        <dbReference type="ChEBI" id="CHEBI:57566"/>
        <dbReference type="ChEBI" id="CHEBI:58593"/>
        <dbReference type="ChEBI" id="CHEBI:456216"/>
        <dbReference type="EC" id="2.7.4.25"/>
    </reaction>
</comment>
<dbReference type="SUPFAM" id="SSF52540">
    <property type="entry name" value="P-loop containing nucleoside triphosphate hydrolases"/>
    <property type="match status" value="1"/>
</dbReference>
<keyword evidence="12" id="KW-1185">Reference proteome</keyword>
<organism evidence="11 12">
    <name type="scientific">Aliibacillus thermotolerans</name>
    <dbReference type="NCBI Taxonomy" id="1834418"/>
    <lineage>
        <taxon>Bacteria</taxon>
        <taxon>Bacillati</taxon>
        <taxon>Bacillota</taxon>
        <taxon>Bacilli</taxon>
        <taxon>Bacillales</taxon>
        <taxon>Bacillaceae</taxon>
        <taxon>Aliibacillus</taxon>
    </lineage>
</organism>
<evidence type="ECO:0000256" key="9">
    <source>
        <dbReference type="HAMAP-Rule" id="MF_00238"/>
    </source>
</evidence>
<dbReference type="Pfam" id="PF02224">
    <property type="entry name" value="Cytidylate_kin"/>
    <property type="match status" value="1"/>
</dbReference>
<evidence type="ECO:0000313" key="12">
    <source>
        <dbReference type="Proteomes" id="UP001596143"/>
    </source>
</evidence>
<evidence type="ECO:0000256" key="3">
    <source>
        <dbReference type="ARBA" id="ARBA00022679"/>
    </source>
</evidence>
<dbReference type="InterPro" id="IPR027417">
    <property type="entry name" value="P-loop_NTPase"/>
</dbReference>
<evidence type="ECO:0000256" key="6">
    <source>
        <dbReference type="ARBA" id="ARBA00022840"/>
    </source>
</evidence>
<dbReference type="InterPro" id="IPR011994">
    <property type="entry name" value="Cytidylate_kinase_dom"/>
</dbReference>
<name>A0ABW0U6E3_9BACI</name>
<protein>
    <recommendedName>
        <fullName evidence="9">Cytidylate kinase</fullName>
        <shortName evidence="9">CK</shortName>
        <ecNumber evidence="9">2.7.4.25</ecNumber>
    </recommendedName>
    <alternativeName>
        <fullName evidence="9">Cytidine monophosphate kinase</fullName>
        <shortName evidence="9">CMP kinase</shortName>
    </alternativeName>
</protein>
<feature type="binding site" evidence="9">
    <location>
        <begin position="10"/>
        <end position="18"/>
    </location>
    <ligand>
        <name>ATP</name>
        <dbReference type="ChEBI" id="CHEBI:30616"/>
    </ligand>
</feature>
<dbReference type="GO" id="GO:0016301">
    <property type="term" value="F:kinase activity"/>
    <property type="evidence" value="ECO:0007669"/>
    <property type="project" value="UniProtKB-KW"/>
</dbReference>
<evidence type="ECO:0000256" key="1">
    <source>
        <dbReference type="ARBA" id="ARBA00009427"/>
    </source>
</evidence>
<evidence type="ECO:0000256" key="5">
    <source>
        <dbReference type="ARBA" id="ARBA00022777"/>
    </source>
</evidence>